<gene>
    <name evidence="3" type="ORF">GV64_08005</name>
</gene>
<dbReference type="Pfam" id="PF00106">
    <property type="entry name" value="adh_short"/>
    <property type="match status" value="1"/>
</dbReference>
<dbReference type="GO" id="GO:0019433">
    <property type="term" value="P:triglyceride catabolic process"/>
    <property type="evidence" value="ECO:0007669"/>
    <property type="project" value="TreeGrafter"/>
</dbReference>
<dbReference type="InterPro" id="IPR002347">
    <property type="entry name" value="SDR_fam"/>
</dbReference>
<dbReference type="RefSeq" id="WP_020580702.1">
    <property type="nucleotide sequence ID" value="NZ_JOJP01000001.1"/>
</dbReference>
<name>A0A081K963_9GAMM</name>
<dbReference type="Proteomes" id="UP000027997">
    <property type="component" value="Unassembled WGS sequence"/>
</dbReference>
<evidence type="ECO:0008006" key="5">
    <source>
        <dbReference type="Google" id="ProtNLM"/>
    </source>
</evidence>
<keyword evidence="2" id="KW-0560">Oxidoreductase</keyword>
<proteinExistence type="inferred from homology"/>
<evidence type="ECO:0000313" key="4">
    <source>
        <dbReference type="Proteomes" id="UP000027997"/>
    </source>
</evidence>
<comment type="caution">
    <text evidence="3">The sequence shown here is derived from an EMBL/GenBank/DDBJ whole genome shotgun (WGS) entry which is preliminary data.</text>
</comment>
<dbReference type="GO" id="GO:0004806">
    <property type="term" value="F:triacylglycerol lipase activity"/>
    <property type="evidence" value="ECO:0007669"/>
    <property type="project" value="TreeGrafter"/>
</dbReference>
<dbReference type="GO" id="GO:0000140">
    <property type="term" value="F:acylglycerone-phosphate reductase (NADP+) activity"/>
    <property type="evidence" value="ECO:0007669"/>
    <property type="project" value="TreeGrafter"/>
</dbReference>
<dbReference type="Gene3D" id="3.40.50.720">
    <property type="entry name" value="NAD(P)-binding Rossmann-like Domain"/>
    <property type="match status" value="1"/>
</dbReference>
<dbReference type="PANTHER" id="PTHR44169:SF6">
    <property type="entry name" value="NADPH-DEPENDENT 1-ACYLDIHYDROXYACETONE PHOSPHATE REDUCTASE"/>
    <property type="match status" value="1"/>
</dbReference>
<dbReference type="InterPro" id="IPR036291">
    <property type="entry name" value="NAD(P)-bd_dom_sf"/>
</dbReference>
<reference evidence="3 4" key="1">
    <citation type="submission" date="2014-06" db="EMBL/GenBank/DDBJ databases">
        <title>Whole Genome Sequences of Three Symbiotic Endozoicomonas Bacteria.</title>
        <authorList>
            <person name="Neave M.J."/>
            <person name="Apprill A."/>
            <person name="Voolstra C.R."/>
        </authorList>
    </citation>
    <scope>NUCLEOTIDE SEQUENCE [LARGE SCALE GENOMIC DNA]</scope>
    <source>
        <strain evidence="3 4">DSM 22380</strain>
    </source>
</reference>
<dbReference type="STRING" id="305900.GV64_08005"/>
<keyword evidence="4" id="KW-1185">Reference proteome</keyword>
<evidence type="ECO:0000256" key="2">
    <source>
        <dbReference type="ARBA" id="ARBA00023002"/>
    </source>
</evidence>
<organism evidence="3 4">
    <name type="scientific">Endozoicomonas elysicola</name>
    <dbReference type="NCBI Taxonomy" id="305900"/>
    <lineage>
        <taxon>Bacteria</taxon>
        <taxon>Pseudomonadati</taxon>
        <taxon>Pseudomonadota</taxon>
        <taxon>Gammaproteobacteria</taxon>
        <taxon>Oceanospirillales</taxon>
        <taxon>Endozoicomonadaceae</taxon>
        <taxon>Endozoicomonas</taxon>
    </lineage>
</organism>
<dbReference type="GO" id="GO:0006654">
    <property type="term" value="P:phosphatidic acid biosynthetic process"/>
    <property type="evidence" value="ECO:0007669"/>
    <property type="project" value="TreeGrafter"/>
</dbReference>
<protein>
    <recommendedName>
        <fullName evidence="5">Short-chain dehydrogenase</fullName>
    </recommendedName>
</protein>
<dbReference type="SUPFAM" id="SSF51735">
    <property type="entry name" value="NAD(P)-binding Rossmann-fold domains"/>
    <property type="match status" value="1"/>
</dbReference>
<evidence type="ECO:0000313" key="3">
    <source>
        <dbReference type="EMBL" id="KEI70689.1"/>
    </source>
</evidence>
<dbReference type="AlphaFoldDB" id="A0A081K963"/>
<comment type="similarity">
    <text evidence="1">Belongs to the short-chain dehydrogenases/reductases (SDR) family.</text>
</comment>
<dbReference type="EMBL" id="JOJP01000001">
    <property type="protein sequence ID" value="KEI70689.1"/>
    <property type="molecule type" value="Genomic_DNA"/>
</dbReference>
<dbReference type="GO" id="GO:0005811">
    <property type="term" value="C:lipid droplet"/>
    <property type="evidence" value="ECO:0007669"/>
    <property type="project" value="TreeGrafter"/>
</dbReference>
<accession>A0A081K963</accession>
<dbReference type="PANTHER" id="PTHR44169">
    <property type="entry name" value="NADPH-DEPENDENT 1-ACYLDIHYDROXYACETONE PHOSPHATE REDUCTASE"/>
    <property type="match status" value="1"/>
</dbReference>
<evidence type="ECO:0000256" key="1">
    <source>
        <dbReference type="ARBA" id="ARBA00006484"/>
    </source>
</evidence>
<sequence length="95" mass="10594">MQVWVEHTPLHKVSRDEVAIAMNTNLLATMHLINIIAPGMEARSKGHIIHIGSIAGLYPLFSSVHDICKGGIHMIYQNLRLEVKVPPTSFLKLQT</sequence>